<keyword evidence="3" id="KW-1185">Reference proteome</keyword>
<feature type="region of interest" description="Disordered" evidence="1">
    <location>
        <begin position="105"/>
        <end position="127"/>
    </location>
</feature>
<evidence type="ECO:0000256" key="2">
    <source>
        <dbReference type="SAM" id="SignalP"/>
    </source>
</evidence>
<proteinExistence type="predicted"/>
<keyword evidence="2" id="KW-0732">Signal</keyword>
<protein>
    <submittedName>
        <fullName evidence="4">Plasmodium yoelii subtelomeric region (PYST-C1)</fullName>
    </submittedName>
</protein>
<reference evidence="4" key="1">
    <citation type="submission" date="2017-02" db="UniProtKB">
        <authorList>
            <consortium name="WormBaseParasite"/>
        </authorList>
    </citation>
    <scope>IDENTIFICATION</scope>
</reference>
<accession>A0A0M3HGX1</accession>
<evidence type="ECO:0000313" key="3">
    <source>
        <dbReference type="Proteomes" id="UP000036681"/>
    </source>
</evidence>
<name>A0A0M3HGX1_ASCLU</name>
<sequence>MASKTLSIKIIVALSCIIELSSEDEFRSQEKLLTPNVNEKITDTTIGLHGIDKYDTKDVNDDDEKNTKISSPCENNILALNVLNDSAKVRHAEIDKSKTVEIRLTTSDESVKSETEDANNDDENIDPEVISAISDVIRRDGLKF</sequence>
<dbReference type="Proteomes" id="UP000036681">
    <property type="component" value="Unplaced"/>
</dbReference>
<feature type="signal peptide" evidence="2">
    <location>
        <begin position="1"/>
        <end position="22"/>
    </location>
</feature>
<evidence type="ECO:0000313" key="4">
    <source>
        <dbReference type="WBParaSite" id="ALUE_0000076601-mRNA-1"/>
    </source>
</evidence>
<dbReference type="AlphaFoldDB" id="A0A0M3HGX1"/>
<feature type="chain" id="PRO_5005656120" evidence="2">
    <location>
        <begin position="23"/>
        <end position="144"/>
    </location>
</feature>
<feature type="compositionally biased region" description="Acidic residues" evidence="1">
    <location>
        <begin position="116"/>
        <end position="126"/>
    </location>
</feature>
<dbReference type="WBParaSite" id="ALUE_0000076601-mRNA-1">
    <property type="protein sequence ID" value="ALUE_0000076601-mRNA-1"/>
    <property type="gene ID" value="ALUE_0000076601"/>
</dbReference>
<organism evidence="3 4">
    <name type="scientific">Ascaris lumbricoides</name>
    <name type="common">Giant roundworm</name>
    <dbReference type="NCBI Taxonomy" id="6252"/>
    <lineage>
        <taxon>Eukaryota</taxon>
        <taxon>Metazoa</taxon>
        <taxon>Ecdysozoa</taxon>
        <taxon>Nematoda</taxon>
        <taxon>Chromadorea</taxon>
        <taxon>Rhabditida</taxon>
        <taxon>Spirurina</taxon>
        <taxon>Ascaridomorpha</taxon>
        <taxon>Ascaridoidea</taxon>
        <taxon>Ascarididae</taxon>
        <taxon>Ascaris</taxon>
    </lineage>
</organism>
<evidence type="ECO:0000256" key="1">
    <source>
        <dbReference type="SAM" id="MobiDB-lite"/>
    </source>
</evidence>